<feature type="transmembrane region" description="Helical" evidence="1">
    <location>
        <begin position="50"/>
        <end position="68"/>
    </location>
</feature>
<sequence length="132" mass="15423">MKVMLLLSTISLLNWRNNFIPMLISLEMLLSSVILIMSSKSISLHYTIPIMLIMMVISSSLSLSYLAAMSRTHKSLMTNFIWMVTYVINPCNNIITNIFKFFKQNCSNYNYNNNLTFPIKMKYKNYNMIHNS</sequence>
<feature type="transmembrane region" description="Helical" evidence="1">
    <location>
        <begin position="80"/>
        <end position="99"/>
    </location>
</feature>
<geneLocation type="mitochondrion" evidence="2"/>
<protein>
    <submittedName>
        <fullName evidence="2">NADH dehydrogenase subunit 4L</fullName>
    </submittedName>
</protein>
<evidence type="ECO:0000313" key="2">
    <source>
        <dbReference type="EMBL" id="QCS26177.1"/>
    </source>
</evidence>
<keyword evidence="1" id="KW-1133">Transmembrane helix</keyword>
<proteinExistence type="predicted"/>
<evidence type="ECO:0000256" key="1">
    <source>
        <dbReference type="SAM" id="Phobius"/>
    </source>
</evidence>
<dbReference type="RefSeq" id="YP_009660724.1">
    <property type="nucleotide sequence ID" value="NC_042902.1"/>
</dbReference>
<keyword evidence="2" id="KW-0496">Mitochondrion</keyword>
<dbReference type="EMBL" id="MK425700">
    <property type="protein sequence ID" value="QCS26177.1"/>
    <property type="molecule type" value="Genomic_DNA"/>
</dbReference>
<gene>
    <name evidence="2" type="primary">ND4L</name>
</gene>
<keyword evidence="1" id="KW-0812">Transmembrane</keyword>
<name>A0A4P8VY23_LOXSM</name>
<dbReference type="AlphaFoldDB" id="A0A4P8VY23"/>
<accession>A0A4P8VY23</accession>
<feature type="transmembrane region" description="Helical" evidence="1">
    <location>
        <begin position="20"/>
        <end position="38"/>
    </location>
</feature>
<dbReference type="CTD" id="4539"/>
<reference evidence="2" key="1">
    <citation type="journal article" date="2019" name="Mitochondrial DNA Part B Resour">
        <title>The brown spider Loxosceles similis (Araneae: Sicariidae): complete mitochondrial genome sequence.</title>
        <authorList>
            <person name="Kalapothakis Y."/>
            <person name="Miranda K.G."/>
            <person name="Pereira A.H."/>
            <person name="Facchin S."/>
            <person name="Lucio N."/>
            <person name="Kalapothakis E."/>
        </authorList>
    </citation>
    <scope>NUCLEOTIDE SEQUENCE</scope>
</reference>
<keyword evidence="1" id="KW-0472">Membrane</keyword>
<organism evidence="2">
    <name type="scientific">Loxosceles similis</name>
    <name type="common">Brazilian brown spider</name>
    <name type="synonym">Loxosceles surata</name>
    <dbReference type="NCBI Taxonomy" id="321804"/>
    <lineage>
        <taxon>Eukaryota</taxon>
        <taxon>Metazoa</taxon>
        <taxon>Ecdysozoa</taxon>
        <taxon>Arthropoda</taxon>
        <taxon>Chelicerata</taxon>
        <taxon>Arachnida</taxon>
        <taxon>Araneae</taxon>
        <taxon>Araneomorphae</taxon>
        <taxon>Haplogynae</taxon>
        <taxon>Scytodoidea</taxon>
        <taxon>Sicariidae</taxon>
        <taxon>Loxosceles</taxon>
    </lineage>
</organism>
<dbReference type="Gene3D" id="1.10.287.3510">
    <property type="match status" value="1"/>
</dbReference>
<dbReference type="GeneID" id="40508915"/>